<organism evidence="2 3">
    <name type="scientific">Caligus rogercresseyi</name>
    <name type="common">Sea louse</name>
    <dbReference type="NCBI Taxonomy" id="217165"/>
    <lineage>
        <taxon>Eukaryota</taxon>
        <taxon>Metazoa</taxon>
        <taxon>Ecdysozoa</taxon>
        <taxon>Arthropoda</taxon>
        <taxon>Crustacea</taxon>
        <taxon>Multicrustacea</taxon>
        <taxon>Hexanauplia</taxon>
        <taxon>Copepoda</taxon>
        <taxon>Siphonostomatoida</taxon>
        <taxon>Caligidae</taxon>
        <taxon>Caligus</taxon>
    </lineage>
</organism>
<feature type="non-terminal residue" evidence="2">
    <location>
        <position position="1"/>
    </location>
</feature>
<feature type="region of interest" description="Disordered" evidence="1">
    <location>
        <begin position="63"/>
        <end position="89"/>
    </location>
</feature>
<proteinExistence type="predicted"/>
<protein>
    <submittedName>
        <fullName evidence="2">LOC100877383</fullName>
    </submittedName>
</protein>
<dbReference type="Proteomes" id="UP000595437">
    <property type="component" value="Chromosome 1"/>
</dbReference>
<keyword evidence="3" id="KW-1185">Reference proteome</keyword>
<reference evidence="3" key="1">
    <citation type="submission" date="2021-01" db="EMBL/GenBank/DDBJ databases">
        <title>Caligus Genome Assembly.</title>
        <authorList>
            <person name="Gallardo-Escarate C."/>
        </authorList>
    </citation>
    <scope>NUCLEOTIDE SEQUENCE [LARGE SCALE GENOMIC DNA]</scope>
</reference>
<gene>
    <name evidence="2" type="ORF">FKW44_000797</name>
</gene>
<evidence type="ECO:0000313" key="2">
    <source>
        <dbReference type="EMBL" id="QQP56209.1"/>
    </source>
</evidence>
<accession>A0A7T8QV39</accession>
<feature type="non-terminal residue" evidence="2">
    <location>
        <position position="89"/>
    </location>
</feature>
<evidence type="ECO:0000313" key="3">
    <source>
        <dbReference type="Proteomes" id="UP000595437"/>
    </source>
</evidence>
<dbReference type="EMBL" id="CP045890">
    <property type="protein sequence ID" value="QQP56209.1"/>
    <property type="molecule type" value="Genomic_DNA"/>
</dbReference>
<evidence type="ECO:0000256" key="1">
    <source>
        <dbReference type="SAM" id="MobiDB-lite"/>
    </source>
</evidence>
<dbReference type="AlphaFoldDB" id="A0A7T8QV39"/>
<name>A0A7T8QV39_CALRO</name>
<sequence>PPSSPGAVKKAHKTYLDIPPELRRRPRPEYGGIIFAPHWEKSVGDYHLKCRIPEKIRLRMSSVSPRILLKNASTKNPEEEDHSSPSPST</sequence>